<dbReference type="Pfam" id="PF01381">
    <property type="entry name" value="HTH_3"/>
    <property type="match status" value="1"/>
</dbReference>
<proteinExistence type="predicted"/>
<organism evidence="2 3">
    <name type="scientific">Coprobacter secundus subsp. similis</name>
    <dbReference type="NCBI Taxonomy" id="2751153"/>
    <lineage>
        <taxon>Bacteria</taxon>
        <taxon>Pseudomonadati</taxon>
        <taxon>Bacteroidota</taxon>
        <taxon>Bacteroidia</taxon>
        <taxon>Bacteroidales</taxon>
        <taxon>Barnesiellaceae</taxon>
        <taxon>Coprobacter</taxon>
    </lineage>
</organism>
<name>A0A7G1I0A7_9BACT</name>
<dbReference type="PROSITE" id="PS50943">
    <property type="entry name" value="HTH_CROC1"/>
    <property type="match status" value="1"/>
</dbReference>
<dbReference type="Gene3D" id="1.10.260.40">
    <property type="entry name" value="lambda repressor-like DNA-binding domains"/>
    <property type="match status" value="1"/>
</dbReference>
<dbReference type="EMBL" id="AP023322">
    <property type="protein sequence ID" value="BCI63177.1"/>
    <property type="molecule type" value="Genomic_DNA"/>
</dbReference>
<gene>
    <name evidence="2" type="ORF">Cop2CBH44_15300</name>
</gene>
<keyword evidence="3" id="KW-1185">Reference proteome</keyword>
<feature type="domain" description="HTH cro/C1-type" evidence="1">
    <location>
        <begin position="14"/>
        <end position="67"/>
    </location>
</feature>
<evidence type="ECO:0000259" key="1">
    <source>
        <dbReference type="PROSITE" id="PS50943"/>
    </source>
</evidence>
<dbReference type="Proteomes" id="UP000594042">
    <property type="component" value="Chromosome"/>
</dbReference>
<sequence length="149" mass="17059">MAKIIRTSYTGDNFREFLQKRGITYKAAAADLKIDKNTIGKAVRGGNLNIGVLLKICNRYGLSIEDFFEKKVVLTDENRNQENSSGDYLEREELVSQTFTEPSEEYKTCENMQLIFKEFLALLDGDLESLKNKISVFISKLEELKESDK</sequence>
<dbReference type="GO" id="GO:0003677">
    <property type="term" value="F:DNA binding"/>
    <property type="evidence" value="ECO:0007669"/>
    <property type="project" value="InterPro"/>
</dbReference>
<dbReference type="InterPro" id="IPR001387">
    <property type="entry name" value="Cro/C1-type_HTH"/>
</dbReference>
<evidence type="ECO:0000313" key="2">
    <source>
        <dbReference type="EMBL" id="BCI63177.1"/>
    </source>
</evidence>
<dbReference type="SMART" id="SM00530">
    <property type="entry name" value="HTH_XRE"/>
    <property type="match status" value="1"/>
</dbReference>
<evidence type="ECO:0000313" key="3">
    <source>
        <dbReference type="Proteomes" id="UP000594042"/>
    </source>
</evidence>
<dbReference type="RefSeq" id="WP_021932097.1">
    <property type="nucleotide sequence ID" value="NZ_AP023322.1"/>
</dbReference>
<dbReference type="InterPro" id="IPR010982">
    <property type="entry name" value="Lambda_DNA-bd_dom_sf"/>
</dbReference>
<reference evidence="3" key="1">
    <citation type="submission" date="2020-07" db="EMBL/GenBank/DDBJ databases">
        <title>Complete genome sequencing of Coprobacter sp. strain 2CBH44.</title>
        <authorList>
            <person name="Sakamoto M."/>
            <person name="Murakami T."/>
            <person name="Mori H."/>
        </authorList>
    </citation>
    <scope>NUCLEOTIDE SEQUENCE [LARGE SCALE GENOMIC DNA]</scope>
    <source>
        <strain evidence="3">2CBH44</strain>
    </source>
</reference>
<accession>A0A7G1I0A7</accession>
<dbReference type="SUPFAM" id="SSF47413">
    <property type="entry name" value="lambda repressor-like DNA-binding domains"/>
    <property type="match status" value="1"/>
</dbReference>
<dbReference type="AlphaFoldDB" id="A0A7G1I0A7"/>
<protein>
    <recommendedName>
        <fullName evidence="1">HTH cro/C1-type domain-containing protein</fullName>
    </recommendedName>
</protein>
<dbReference type="KEGG" id="copr:Cop2CBH44_15300"/>